<reference evidence="3 4" key="1">
    <citation type="submission" date="2023-12" db="EMBL/GenBank/DDBJ databases">
        <title>novel species in genus Nocarida.</title>
        <authorList>
            <person name="Li Z."/>
        </authorList>
    </citation>
    <scope>NUCLEOTIDE SEQUENCE [LARGE SCALE GENOMIC DNA]</scope>
    <source>
        <strain evidence="3 4">CDC186</strain>
    </source>
</reference>
<keyword evidence="2" id="KW-1133">Transmembrane helix</keyword>
<keyword evidence="2" id="KW-0472">Membrane</keyword>
<proteinExistence type="predicted"/>
<feature type="region of interest" description="Disordered" evidence="1">
    <location>
        <begin position="1"/>
        <end position="30"/>
    </location>
</feature>
<protein>
    <recommendedName>
        <fullName evidence="5">LPXTG cell wall anchor domain-containing protein</fullName>
    </recommendedName>
</protein>
<accession>A0ABU6B1E2</accession>
<dbReference type="Proteomes" id="UP001348098">
    <property type="component" value="Unassembled WGS sequence"/>
</dbReference>
<comment type="caution">
    <text evidence="3">The sequence shown here is derived from an EMBL/GenBank/DDBJ whole genome shotgun (WGS) entry which is preliminary data.</text>
</comment>
<name>A0ABU6B1E2_9NOCA</name>
<evidence type="ECO:0008006" key="5">
    <source>
        <dbReference type="Google" id="ProtNLM"/>
    </source>
</evidence>
<feature type="transmembrane region" description="Helical" evidence="2">
    <location>
        <begin position="38"/>
        <end position="59"/>
    </location>
</feature>
<sequence>MVRRRGSLSAASTWSSRRSARSGSGSTEVASAYGSSAGVTAFGVVVGLAAVAGGLLVVVRSRAALTT</sequence>
<organism evidence="3 4">
    <name type="scientific">Nocardia implantans</name>
    <dbReference type="NCBI Taxonomy" id="3108168"/>
    <lineage>
        <taxon>Bacteria</taxon>
        <taxon>Bacillati</taxon>
        <taxon>Actinomycetota</taxon>
        <taxon>Actinomycetes</taxon>
        <taxon>Mycobacteriales</taxon>
        <taxon>Nocardiaceae</taxon>
        <taxon>Nocardia</taxon>
    </lineage>
</organism>
<evidence type="ECO:0000256" key="1">
    <source>
        <dbReference type="SAM" id="MobiDB-lite"/>
    </source>
</evidence>
<gene>
    <name evidence="3" type="ORF">U3653_26035</name>
</gene>
<evidence type="ECO:0000256" key="2">
    <source>
        <dbReference type="SAM" id="Phobius"/>
    </source>
</evidence>
<evidence type="ECO:0000313" key="4">
    <source>
        <dbReference type="Proteomes" id="UP001348098"/>
    </source>
</evidence>
<dbReference type="RefSeq" id="WP_195082856.1">
    <property type="nucleotide sequence ID" value="NZ_JAYESH010000012.1"/>
</dbReference>
<dbReference type="EMBL" id="JAYKYQ010000012">
    <property type="protein sequence ID" value="MEB3513501.1"/>
    <property type="molecule type" value="Genomic_DNA"/>
</dbReference>
<feature type="compositionally biased region" description="Low complexity" evidence="1">
    <location>
        <begin position="7"/>
        <end position="26"/>
    </location>
</feature>
<keyword evidence="2" id="KW-0812">Transmembrane</keyword>
<keyword evidence="4" id="KW-1185">Reference proteome</keyword>
<evidence type="ECO:0000313" key="3">
    <source>
        <dbReference type="EMBL" id="MEB3513501.1"/>
    </source>
</evidence>